<dbReference type="EMBL" id="CP126084">
    <property type="protein sequence ID" value="WHX51230.1"/>
    <property type="molecule type" value="Genomic_DNA"/>
</dbReference>
<dbReference type="KEGG" id="pwn:QNH46_11570"/>
<dbReference type="PROSITE" id="PS01124">
    <property type="entry name" value="HTH_ARAC_FAMILY_2"/>
    <property type="match status" value="1"/>
</dbReference>
<proteinExistence type="predicted"/>
<evidence type="ECO:0000259" key="4">
    <source>
        <dbReference type="PROSITE" id="PS01124"/>
    </source>
</evidence>
<gene>
    <name evidence="5" type="ORF">QNH46_11570</name>
</gene>
<evidence type="ECO:0000313" key="6">
    <source>
        <dbReference type="Proteomes" id="UP001177943"/>
    </source>
</evidence>
<reference evidence="5" key="1">
    <citation type="submission" date="2023-05" db="EMBL/GenBank/DDBJ databases">
        <title>Comparative genomics of Bacillaceae isolates and their secondary metabolite potential.</title>
        <authorList>
            <person name="Song L."/>
            <person name="Nielsen L.J."/>
            <person name="Mohite O."/>
            <person name="Xu X."/>
            <person name="Weber T."/>
            <person name="Kovacs A.T."/>
        </authorList>
    </citation>
    <scope>NUCLEOTIDE SEQUENCE</scope>
    <source>
        <strain evidence="5">B2_4</strain>
    </source>
</reference>
<dbReference type="InterPro" id="IPR020449">
    <property type="entry name" value="Tscrpt_reg_AraC-type_HTH"/>
</dbReference>
<evidence type="ECO:0000256" key="1">
    <source>
        <dbReference type="ARBA" id="ARBA00023015"/>
    </source>
</evidence>
<dbReference type="PRINTS" id="PR00032">
    <property type="entry name" value="HTHARAC"/>
</dbReference>
<dbReference type="GO" id="GO:0043565">
    <property type="term" value="F:sequence-specific DNA binding"/>
    <property type="evidence" value="ECO:0007669"/>
    <property type="project" value="InterPro"/>
</dbReference>
<dbReference type="RefSeq" id="WP_283928204.1">
    <property type="nucleotide sequence ID" value="NZ_CP126084.1"/>
</dbReference>
<evidence type="ECO:0000313" key="5">
    <source>
        <dbReference type="EMBL" id="WHX51230.1"/>
    </source>
</evidence>
<dbReference type="PANTHER" id="PTHR43280">
    <property type="entry name" value="ARAC-FAMILY TRANSCRIPTIONAL REGULATOR"/>
    <property type="match status" value="1"/>
</dbReference>
<evidence type="ECO:0000256" key="3">
    <source>
        <dbReference type="ARBA" id="ARBA00023163"/>
    </source>
</evidence>
<dbReference type="InterPro" id="IPR009057">
    <property type="entry name" value="Homeodomain-like_sf"/>
</dbReference>
<feature type="domain" description="HTH araC/xylS-type" evidence="4">
    <location>
        <begin position="310"/>
        <end position="408"/>
    </location>
</feature>
<dbReference type="PROSITE" id="PS00041">
    <property type="entry name" value="HTH_ARAC_FAMILY_1"/>
    <property type="match status" value="1"/>
</dbReference>
<keyword evidence="1" id="KW-0805">Transcription regulation</keyword>
<dbReference type="PANTHER" id="PTHR43280:SF34">
    <property type="entry name" value="ARAC-FAMILY TRANSCRIPTIONAL REGULATOR"/>
    <property type="match status" value="1"/>
</dbReference>
<dbReference type="SUPFAM" id="SSF46689">
    <property type="entry name" value="Homeodomain-like"/>
    <property type="match status" value="2"/>
</dbReference>
<keyword evidence="2" id="KW-0238">DNA-binding</keyword>
<evidence type="ECO:0000256" key="2">
    <source>
        <dbReference type="ARBA" id="ARBA00023125"/>
    </source>
</evidence>
<keyword evidence="3" id="KW-0804">Transcription</keyword>
<name>A0AA95IDT1_9BACL</name>
<dbReference type="Proteomes" id="UP001177943">
    <property type="component" value="Chromosome"/>
</dbReference>
<sequence>MTLPADHSLPYICKLMWHSFKIPVFYLNEHKKIEIEFSANFVINPHFSSKDSWLSQICAPHAGHMPILFRTDDSETFISVPVRTDGEFNGTILLGPAAEMKLTDTEIQAFLQKTGPDHDLHDELAAYYRSLPVLSITDCVYAAMHLHYMLYQEVLDPADVYTQSRSVTSLSKEIEDPILTISERRQNTAMHHDALFEQKSMQAIKQGNKDEVIRNWRQLPQYGEVGLLSKTSELRSRKNLAITVITLATRAAVEGGLQYETALTISDLYIQNVEELNDVKAVDHFIEEVLSDYAERVHQTKRNRYSKPINICLDYIFKHLYDHISLNDLAQKAGLHPNYLSALFKREVGYSLREYIQRIKIEEAQSLLLLTDQTISEISTLLNYHDQSYFTKMFKKFTGVTPIEYRNKRSVL</sequence>
<dbReference type="InterPro" id="IPR018060">
    <property type="entry name" value="HTH_AraC"/>
</dbReference>
<dbReference type="Gene3D" id="1.10.10.60">
    <property type="entry name" value="Homeodomain-like"/>
    <property type="match status" value="2"/>
</dbReference>
<dbReference type="AlphaFoldDB" id="A0AA95IDT1"/>
<dbReference type="GO" id="GO:0003700">
    <property type="term" value="F:DNA-binding transcription factor activity"/>
    <property type="evidence" value="ECO:0007669"/>
    <property type="project" value="InterPro"/>
</dbReference>
<organism evidence="5 6">
    <name type="scientific">Paenibacillus woosongensis</name>
    <dbReference type="NCBI Taxonomy" id="307580"/>
    <lineage>
        <taxon>Bacteria</taxon>
        <taxon>Bacillati</taxon>
        <taxon>Bacillota</taxon>
        <taxon>Bacilli</taxon>
        <taxon>Bacillales</taxon>
        <taxon>Paenibacillaceae</taxon>
        <taxon>Paenibacillus</taxon>
    </lineage>
</organism>
<dbReference type="SMART" id="SM00342">
    <property type="entry name" value="HTH_ARAC"/>
    <property type="match status" value="1"/>
</dbReference>
<protein>
    <submittedName>
        <fullName evidence="5">Helix-turn-helix domain-containing protein</fullName>
    </submittedName>
</protein>
<dbReference type="InterPro" id="IPR018062">
    <property type="entry name" value="HTH_AraC-typ_CS"/>
</dbReference>
<accession>A0AA95IDT1</accession>
<dbReference type="Pfam" id="PF12833">
    <property type="entry name" value="HTH_18"/>
    <property type="match status" value="1"/>
</dbReference>